<dbReference type="InterPro" id="IPR003439">
    <property type="entry name" value="ABC_transporter-like_ATP-bd"/>
</dbReference>
<sequence>KNRAFMALIIGLLYVTAFYQFEATNAQVFMGLAYTTVDTLSVASSVKEIPLVVMEILLFGTLTYWMCGFVASVQSYLIYQLLLFVVNMAYVAVFFFIASVCPNINVANPISLLYREARFNTCVYDGVDYCAQYGIQMGEYMLSLYGVPAESAELGDVENNSSNSDSTSANYSRIATPKATNDQSMSIPVTQTGRAFVPVTLAFKDLWYSVPDPSGSKASINLLKGISGYALPGTITALMGSSGAGKTTLMDVIAGRKTAGQITGSVLLNGNPATEIAVRPATGYCEQMDIHSEASRFRDALTFSAFLRQDAAVSDSEKYDCVNECLELLDLHSIADRIIRGSSTQQMKRLTIGVELAAQPSVLFLDEPTTGLDARSAKHIMDGVRKVENTGRTIVCSIHQPSAAVFSVFDSLLLLKRGDEMVFFGDLGVNASLLIEYFASIDGMAKLEEDSNPVAWILEVIGADVGNVIDDSTDFAGLFKSSAQARQREANLDHEGVTRPSPSIPALMFDKKCAASNMTQANFLIKRFFDIYWRTAS</sequence>
<evidence type="ECO:0000256" key="6">
    <source>
        <dbReference type="SAM" id="Phobius"/>
    </source>
</evidence>
<dbReference type="PROSITE" id="PS50893">
    <property type="entry name" value="ABC_TRANSPORTER_2"/>
    <property type="match status" value="1"/>
</dbReference>
<evidence type="ECO:0000256" key="2">
    <source>
        <dbReference type="ARBA" id="ARBA00022448"/>
    </source>
</evidence>
<dbReference type="Pfam" id="PF00005">
    <property type="entry name" value="ABC_tran"/>
    <property type="match status" value="1"/>
</dbReference>
<evidence type="ECO:0000313" key="8">
    <source>
        <dbReference type="EMBL" id="KAG6942584.1"/>
    </source>
</evidence>
<dbReference type="EMBL" id="JAENGY010003045">
    <property type="protein sequence ID" value="KAG6942584.1"/>
    <property type="molecule type" value="Genomic_DNA"/>
</dbReference>
<reference evidence="8" key="1">
    <citation type="submission" date="2021-01" db="EMBL/GenBank/DDBJ databases">
        <title>Phytophthora aleatoria, a newly-described species from Pinus radiata is distinct from Phytophthora cactorum isolates based on comparative genomics.</title>
        <authorList>
            <person name="Mcdougal R."/>
            <person name="Panda P."/>
            <person name="Williams N."/>
            <person name="Studholme D.J."/>
        </authorList>
    </citation>
    <scope>NUCLEOTIDE SEQUENCE</scope>
    <source>
        <strain evidence="8">NZFS 4037</strain>
    </source>
</reference>
<dbReference type="PANTHER" id="PTHR19241">
    <property type="entry name" value="ATP-BINDING CASSETTE TRANSPORTER"/>
    <property type="match status" value="1"/>
</dbReference>
<feature type="transmembrane region" description="Helical" evidence="6">
    <location>
        <begin position="49"/>
        <end position="70"/>
    </location>
</feature>
<name>A0A8J5I9F9_9STRA</name>
<dbReference type="InterPro" id="IPR013525">
    <property type="entry name" value="ABC2_TM"/>
</dbReference>
<accession>A0A8J5I9F9</accession>
<feature type="domain" description="ABC transporter" evidence="7">
    <location>
        <begin position="201"/>
        <end position="442"/>
    </location>
</feature>
<dbReference type="GO" id="GO:0016020">
    <property type="term" value="C:membrane"/>
    <property type="evidence" value="ECO:0007669"/>
    <property type="project" value="UniProtKB-SubCell"/>
</dbReference>
<comment type="subcellular location">
    <subcellularLocation>
        <location evidence="1">Membrane</location>
        <topology evidence="1">Multi-pass membrane protein</topology>
    </subcellularLocation>
</comment>
<evidence type="ECO:0000256" key="5">
    <source>
        <dbReference type="ARBA" id="ARBA00023136"/>
    </source>
</evidence>
<dbReference type="GO" id="GO:0005524">
    <property type="term" value="F:ATP binding"/>
    <property type="evidence" value="ECO:0007669"/>
    <property type="project" value="InterPro"/>
</dbReference>
<evidence type="ECO:0000259" key="7">
    <source>
        <dbReference type="PROSITE" id="PS50893"/>
    </source>
</evidence>
<feature type="non-terminal residue" evidence="8">
    <location>
        <position position="1"/>
    </location>
</feature>
<keyword evidence="5 6" id="KW-0472">Membrane</keyword>
<keyword evidence="3 6" id="KW-0812">Transmembrane</keyword>
<organism evidence="8 9">
    <name type="scientific">Phytophthora aleatoria</name>
    <dbReference type="NCBI Taxonomy" id="2496075"/>
    <lineage>
        <taxon>Eukaryota</taxon>
        <taxon>Sar</taxon>
        <taxon>Stramenopiles</taxon>
        <taxon>Oomycota</taxon>
        <taxon>Peronosporomycetes</taxon>
        <taxon>Peronosporales</taxon>
        <taxon>Peronosporaceae</taxon>
        <taxon>Phytophthora</taxon>
    </lineage>
</organism>
<dbReference type="GO" id="GO:0140359">
    <property type="term" value="F:ABC-type transporter activity"/>
    <property type="evidence" value="ECO:0007669"/>
    <property type="project" value="InterPro"/>
</dbReference>
<comment type="caution">
    <text evidence="8">The sequence shown here is derived from an EMBL/GenBank/DDBJ whole genome shotgun (WGS) entry which is preliminary data.</text>
</comment>
<dbReference type="AlphaFoldDB" id="A0A8J5I9F9"/>
<dbReference type="FunFam" id="3.40.50.300:FF:000289">
    <property type="entry name" value="ABC transporter G family member 31"/>
    <property type="match status" value="1"/>
</dbReference>
<protein>
    <recommendedName>
        <fullName evidence="7">ABC transporter domain-containing protein</fullName>
    </recommendedName>
</protein>
<dbReference type="InterPro" id="IPR003593">
    <property type="entry name" value="AAA+_ATPase"/>
</dbReference>
<dbReference type="SMART" id="SM00382">
    <property type="entry name" value="AAA"/>
    <property type="match status" value="1"/>
</dbReference>
<keyword evidence="4 6" id="KW-1133">Transmembrane helix</keyword>
<dbReference type="GO" id="GO:0016887">
    <property type="term" value="F:ATP hydrolysis activity"/>
    <property type="evidence" value="ECO:0007669"/>
    <property type="project" value="InterPro"/>
</dbReference>
<keyword evidence="2" id="KW-0813">Transport</keyword>
<evidence type="ECO:0000256" key="3">
    <source>
        <dbReference type="ARBA" id="ARBA00022692"/>
    </source>
</evidence>
<evidence type="ECO:0000256" key="1">
    <source>
        <dbReference type="ARBA" id="ARBA00004141"/>
    </source>
</evidence>
<dbReference type="Pfam" id="PF01061">
    <property type="entry name" value="ABC2_membrane"/>
    <property type="match status" value="1"/>
</dbReference>
<evidence type="ECO:0000256" key="4">
    <source>
        <dbReference type="ARBA" id="ARBA00022989"/>
    </source>
</evidence>
<evidence type="ECO:0000313" key="9">
    <source>
        <dbReference type="Proteomes" id="UP000709295"/>
    </source>
</evidence>
<feature type="transmembrane region" description="Helical" evidence="6">
    <location>
        <begin position="77"/>
        <end position="98"/>
    </location>
</feature>
<gene>
    <name evidence="8" type="ORF">JG688_00018038</name>
</gene>
<keyword evidence="9" id="KW-1185">Reference proteome</keyword>
<proteinExistence type="predicted"/>
<dbReference type="Proteomes" id="UP000709295">
    <property type="component" value="Unassembled WGS sequence"/>
</dbReference>